<dbReference type="EMBL" id="FQVW01000003">
    <property type="protein sequence ID" value="SHF71642.1"/>
    <property type="molecule type" value="Genomic_DNA"/>
</dbReference>
<dbReference type="Proteomes" id="UP000183988">
    <property type="component" value="Unassembled WGS sequence"/>
</dbReference>
<evidence type="ECO:0000313" key="1">
    <source>
        <dbReference type="EMBL" id="SHF71642.1"/>
    </source>
</evidence>
<dbReference type="AlphaFoldDB" id="A0A1M5DXV6"/>
<gene>
    <name evidence="1" type="ORF">SAMN05216225_100342</name>
</gene>
<proteinExistence type="predicted"/>
<dbReference type="Pfam" id="PF13030">
    <property type="entry name" value="DUF3891"/>
    <property type="match status" value="1"/>
</dbReference>
<accession>A0A1M5DXV6</accession>
<evidence type="ECO:0000313" key="2">
    <source>
        <dbReference type="Proteomes" id="UP000183988"/>
    </source>
</evidence>
<dbReference type="RefSeq" id="WP_072888061.1">
    <property type="nucleotide sequence ID" value="NZ_FQVW01000003.1"/>
</dbReference>
<reference evidence="1 2" key="1">
    <citation type="submission" date="2016-11" db="EMBL/GenBank/DDBJ databases">
        <authorList>
            <person name="Jaros S."/>
            <person name="Januszkiewicz K."/>
            <person name="Wedrychowicz H."/>
        </authorList>
    </citation>
    <scope>NUCLEOTIDE SEQUENCE [LARGE SCALE GENOMIC DNA]</scope>
    <source>
        <strain evidence="1 2">IBRC-M 10683</strain>
    </source>
</reference>
<name>A0A1M5DXV6_9BACI</name>
<dbReference type="InterPro" id="IPR024992">
    <property type="entry name" value="DUF3891"/>
</dbReference>
<dbReference type="OrthoDB" id="190426at2"/>
<organism evidence="1 2">
    <name type="scientific">Ornithinibacillus halophilus</name>
    <dbReference type="NCBI Taxonomy" id="930117"/>
    <lineage>
        <taxon>Bacteria</taxon>
        <taxon>Bacillati</taxon>
        <taxon>Bacillota</taxon>
        <taxon>Bacilli</taxon>
        <taxon>Bacillales</taxon>
        <taxon>Bacillaceae</taxon>
        <taxon>Ornithinibacillus</taxon>
    </lineage>
</organism>
<dbReference type="STRING" id="930117.SAMN05216225_100342"/>
<sequence>MIIRERDQEFVMIEQHNHGQVSGDIMSKWKESMFIEQSHRRSVEFAIYNHDLGWNEFDQQPFWDDKDQKPYSFSTFPTLPKIILYKHGIEEVEKEDPYAGLLCSEHYSRFLANNTSIPAQEFVRSEKERQQKLWKKLQPLDKRSFNFHYGLVQLGDNLSLYLCLNEPGINKENEHPFFKSGIPLNSALIGFQESTLQLRWKNSSTVEIHEFPFKSSFHVRWKEKVVKKQLIQDVGLLEAYATTPFETREVQFVPK</sequence>
<protein>
    <recommendedName>
        <fullName evidence="3">DUF3891 family protein</fullName>
    </recommendedName>
</protein>
<keyword evidence="2" id="KW-1185">Reference proteome</keyword>
<evidence type="ECO:0008006" key="3">
    <source>
        <dbReference type="Google" id="ProtNLM"/>
    </source>
</evidence>